<evidence type="ECO:0000259" key="5">
    <source>
        <dbReference type="Pfam" id="PF04542"/>
    </source>
</evidence>
<dbReference type="InterPro" id="IPR013249">
    <property type="entry name" value="RNA_pol_sigma70_r4_t2"/>
</dbReference>
<keyword evidence="2" id="KW-0805">Transcription regulation</keyword>
<dbReference type="Gene3D" id="1.10.10.10">
    <property type="entry name" value="Winged helix-like DNA-binding domain superfamily/Winged helix DNA-binding domain"/>
    <property type="match status" value="1"/>
</dbReference>
<dbReference type="InterPro" id="IPR036388">
    <property type="entry name" value="WH-like_DNA-bd_sf"/>
</dbReference>
<feature type="domain" description="RNA polymerase sigma factor 70 region 4 type 2" evidence="6">
    <location>
        <begin position="116"/>
        <end position="168"/>
    </location>
</feature>
<proteinExistence type="inferred from homology"/>
<dbReference type="SUPFAM" id="SSF88659">
    <property type="entry name" value="Sigma3 and sigma4 domains of RNA polymerase sigma factors"/>
    <property type="match status" value="1"/>
</dbReference>
<evidence type="ECO:0000256" key="1">
    <source>
        <dbReference type="ARBA" id="ARBA00010641"/>
    </source>
</evidence>
<reference evidence="7 8" key="1">
    <citation type="submission" date="2020-04" db="EMBL/GenBank/DDBJ databases">
        <title>Genome sequence of Altibacter aquimarinus strain ALE3EI.</title>
        <authorList>
            <person name="Oh H.-M."/>
            <person name="Jang D."/>
        </authorList>
    </citation>
    <scope>NUCLEOTIDE SEQUENCE [LARGE SCALE GENOMIC DNA]</scope>
    <source>
        <strain evidence="7 8">ALE3EI</strain>
    </source>
</reference>
<dbReference type="NCBIfam" id="TIGR02937">
    <property type="entry name" value="sigma70-ECF"/>
    <property type="match status" value="1"/>
</dbReference>
<evidence type="ECO:0000256" key="2">
    <source>
        <dbReference type="ARBA" id="ARBA00023015"/>
    </source>
</evidence>
<evidence type="ECO:0000313" key="7">
    <source>
        <dbReference type="EMBL" id="QNJ96744.1"/>
    </source>
</evidence>
<gene>
    <name evidence="7" type="ORF">ALE3EI_0154</name>
</gene>
<keyword evidence="3" id="KW-0731">Sigma factor</keyword>
<sequence>MSDSLLIEQCKQNNPKAQMALYRQYCDGMFIVAQRYLKDTATAEDALQEAFIKAFKKIDQFKGDVTFGSWLKRIVINMCLDVIKSKKVELLSLHENVVHIAEKEDDWHVPDQTTMEEVYSAIEQLPYNHRIVVKLFLLEGYDHQEISEILGISESASRTNLHRGKLQLKETLKHLQYGTGY</sequence>
<dbReference type="KEGG" id="alti:ALE3EI_0154"/>
<comment type="similarity">
    <text evidence="1">Belongs to the sigma-70 factor family. ECF subfamily.</text>
</comment>
<evidence type="ECO:0000256" key="3">
    <source>
        <dbReference type="ARBA" id="ARBA00023082"/>
    </source>
</evidence>
<dbReference type="GO" id="GO:0006352">
    <property type="term" value="P:DNA-templated transcription initiation"/>
    <property type="evidence" value="ECO:0007669"/>
    <property type="project" value="InterPro"/>
</dbReference>
<dbReference type="RefSeq" id="WP_186989869.1">
    <property type="nucleotide sequence ID" value="NZ_CP052909.1"/>
</dbReference>
<dbReference type="PANTHER" id="PTHR43133:SF51">
    <property type="entry name" value="RNA POLYMERASE SIGMA FACTOR"/>
    <property type="match status" value="1"/>
</dbReference>
<protein>
    <submittedName>
        <fullName evidence="7">RNA polymerase sigma factor, sigma-70 family</fullName>
    </submittedName>
</protein>
<feature type="domain" description="RNA polymerase sigma-70 region 2" evidence="5">
    <location>
        <begin position="21"/>
        <end position="87"/>
    </location>
</feature>
<dbReference type="AlphaFoldDB" id="A0A7G8PQX8"/>
<dbReference type="EMBL" id="CP052909">
    <property type="protein sequence ID" value="QNJ96744.1"/>
    <property type="molecule type" value="Genomic_DNA"/>
</dbReference>
<dbReference type="InterPro" id="IPR039425">
    <property type="entry name" value="RNA_pol_sigma-70-like"/>
</dbReference>
<dbReference type="CDD" id="cd06171">
    <property type="entry name" value="Sigma70_r4"/>
    <property type="match status" value="1"/>
</dbReference>
<organism evidence="7 8">
    <name type="scientific">Constantimarinum furrinae</name>
    <dbReference type="NCBI Taxonomy" id="2562285"/>
    <lineage>
        <taxon>Bacteria</taxon>
        <taxon>Pseudomonadati</taxon>
        <taxon>Bacteroidota</taxon>
        <taxon>Flavobacteriia</taxon>
        <taxon>Flavobacteriales</taxon>
        <taxon>Flavobacteriaceae</taxon>
        <taxon>Altibacter/Constantimarinum group</taxon>
        <taxon>Constantimarinum</taxon>
    </lineage>
</organism>
<dbReference type="InterPro" id="IPR013324">
    <property type="entry name" value="RNA_pol_sigma_r3/r4-like"/>
</dbReference>
<dbReference type="InterPro" id="IPR014284">
    <property type="entry name" value="RNA_pol_sigma-70_dom"/>
</dbReference>
<dbReference type="Pfam" id="PF08281">
    <property type="entry name" value="Sigma70_r4_2"/>
    <property type="match status" value="1"/>
</dbReference>
<keyword evidence="8" id="KW-1185">Reference proteome</keyword>
<dbReference type="InterPro" id="IPR007627">
    <property type="entry name" value="RNA_pol_sigma70_r2"/>
</dbReference>
<dbReference type="SUPFAM" id="SSF88946">
    <property type="entry name" value="Sigma2 domain of RNA polymerase sigma factors"/>
    <property type="match status" value="1"/>
</dbReference>
<dbReference type="Pfam" id="PF04542">
    <property type="entry name" value="Sigma70_r2"/>
    <property type="match status" value="1"/>
</dbReference>
<accession>A0A7G8PQX8</accession>
<dbReference type="InterPro" id="IPR013325">
    <property type="entry name" value="RNA_pol_sigma_r2"/>
</dbReference>
<dbReference type="PANTHER" id="PTHR43133">
    <property type="entry name" value="RNA POLYMERASE ECF-TYPE SIGMA FACTO"/>
    <property type="match status" value="1"/>
</dbReference>
<evidence type="ECO:0000259" key="6">
    <source>
        <dbReference type="Pfam" id="PF08281"/>
    </source>
</evidence>
<keyword evidence="4" id="KW-0804">Transcription</keyword>
<dbReference type="GO" id="GO:0003677">
    <property type="term" value="F:DNA binding"/>
    <property type="evidence" value="ECO:0007669"/>
    <property type="project" value="InterPro"/>
</dbReference>
<evidence type="ECO:0000256" key="4">
    <source>
        <dbReference type="ARBA" id="ARBA00023163"/>
    </source>
</evidence>
<dbReference type="Gene3D" id="1.10.1740.10">
    <property type="match status" value="1"/>
</dbReference>
<name>A0A7G8PQX8_9FLAO</name>
<dbReference type="GO" id="GO:0016987">
    <property type="term" value="F:sigma factor activity"/>
    <property type="evidence" value="ECO:0007669"/>
    <property type="project" value="UniProtKB-KW"/>
</dbReference>
<dbReference type="Proteomes" id="UP000515514">
    <property type="component" value="Chromosome"/>
</dbReference>
<evidence type="ECO:0000313" key="8">
    <source>
        <dbReference type="Proteomes" id="UP000515514"/>
    </source>
</evidence>